<feature type="domain" description="FATC" evidence="14">
    <location>
        <begin position="3333"/>
        <end position="3365"/>
    </location>
</feature>
<dbReference type="InterPro" id="IPR018936">
    <property type="entry name" value="PI3/4_kinase_CS"/>
</dbReference>
<name>A0A061D5Z0_BABBI</name>
<dbReference type="EC" id="2.7.11.1" evidence="3"/>
<feature type="region of interest" description="Disordered" evidence="12">
    <location>
        <begin position="1406"/>
        <end position="1447"/>
    </location>
</feature>
<evidence type="ECO:0000256" key="1">
    <source>
        <dbReference type="ARBA" id="ARBA00004123"/>
    </source>
</evidence>
<feature type="region of interest" description="Disordered" evidence="12">
    <location>
        <begin position="640"/>
        <end position="666"/>
    </location>
</feature>
<dbReference type="SMART" id="SM00146">
    <property type="entry name" value="PI3Kc"/>
    <property type="match status" value="1"/>
</dbReference>
<comment type="subcellular location">
    <subcellularLocation>
        <location evidence="1">Nucleus</location>
    </subcellularLocation>
</comment>
<evidence type="ECO:0000256" key="8">
    <source>
        <dbReference type="ARBA" id="ARBA00022777"/>
    </source>
</evidence>
<evidence type="ECO:0000256" key="4">
    <source>
        <dbReference type="ARBA" id="ARBA00022527"/>
    </source>
</evidence>
<evidence type="ECO:0000313" key="15">
    <source>
        <dbReference type="EMBL" id="CDR95978.1"/>
    </source>
</evidence>
<comment type="similarity">
    <text evidence="2">Belongs to the PI3/PI4-kinase family. ATM subfamily.</text>
</comment>
<dbReference type="InterPro" id="IPR057564">
    <property type="entry name" value="HEAT_ATR"/>
</dbReference>
<accession>A0A061D5Z0</accession>
<evidence type="ECO:0000256" key="11">
    <source>
        <dbReference type="ARBA" id="ARBA00024420"/>
    </source>
</evidence>
<dbReference type="Proteomes" id="UP000033188">
    <property type="component" value="Chromosome 2"/>
</dbReference>
<feature type="compositionally biased region" description="Polar residues" evidence="12">
    <location>
        <begin position="651"/>
        <end position="665"/>
    </location>
</feature>
<keyword evidence="7" id="KW-0227">DNA damage</keyword>
<dbReference type="PANTHER" id="PTHR11139">
    <property type="entry name" value="ATAXIA TELANGIECTASIA MUTATED ATM -RELATED"/>
    <property type="match status" value="1"/>
</dbReference>
<dbReference type="EMBL" id="LK391708">
    <property type="protein sequence ID" value="CDR95978.1"/>
    <property type="molecule type" value="Genomic_DNA"/>
</dbReference>
<dbReference type="InterPro" id="IPR000403">
    <property type="entry name" value="PI3/4_kinase_cat_dom"/>
</dbReference>
<dbReference type="OMA" id="PYITREA"/>
<dbReference type="PROSITE" id="PS00916">
    <property type="entry name" value="PI3_4_KINASE_2"/>
    <property type="match status" value="1"/>
</dbReference>
<dbReference type="Gene3D" id="3.30.1010.10">
    <property type="entry name" value="Phosphatidylinositol 3-kinase Catalytic Subunit, Chain A, domain 4"/>
    <property type="match status" value="1"/>
</dbReference>
<dbReference type="STRING" id="5866.A0A061D5Z0"/>
<dbReference type="Pfam" id="PF00454">
    <property type="entry name" value="PI3_PI4_kinase"/>
    <property type="match status" value="1"/>
</dbReference>
<feature type="compositionally biased region" description="Polar residues" evidence="12">
    <location>
        <begin position="1406"/>
        <end position="1421"/>
    </location>
</feature>
<feature type="domain" description="PI3K/PI4K catalytic" evidence="13">
    <location>
        <begin position="2996"/>
        <end position="3312"/>
    </location>
</feature>
<sequence length="3365" mass="372675">MKSLQLVGVGIEMKNPTVSVNDNTLRILAILISEFSYNNRMPHSVSVDGKRWDVFRDHTLMSNAAVSQTCYPLQALSHTIAAYLLDHSLRPLTAVVSDPQTMAHCIALWHAYIYLRMGYCDFACRKHFVRRVLGDNGAGGHNSNALLELLETPAQTWHGPVMYTESEYVAMLRAMRLLQEIVVHLLTELSEEDARPRPQLRNAGSDTVVGESAESDNAKWLRITARTLFVWHIYYYRLKIQRVGTHAHDVDYYTSFFKMATVTLHRFRSQTPAETADVLTSVTVLSLSVLSRSRGLDSIYQVVPHVLLRPTTAVVSSASPKNQAPGSGSDTSPHQDALLRVDAFAYTNMKAMVESYIGWTNRPYDIMKSVYTELQEAGHKFTSLFEVAQTPIGALLKAYGRYARLRTLEFGTPERLTYYSSEREGDSDSAPTTPRKAGAVKYGFTKCFEVSVDDETAVAIVCLGSEAAIRLLLTHDCMNTKDTALAFVILNTLILLLLQLQQRLVAGSGAGVGTGRGSTALVLLETYLHLQTVGISHDMRASIRYFLMSIFTVGDAVVEVLICMHVGSKSPPPPPPPLSTEHGSIEGYTECPGSRQEWLVVMACLRCVTSSPIKDVLYVINTLTLLADLNANGGVTMSSASTRSGSEEALFSNTNSKESQLTASTAAKVDDDGSGVTLSSGGSGTGVPNVSVEHASVMEKLLIHTLTRYFASVAVNAKRLQVSTSDWARLNASFVDGVFGATFKFLGAANVADVTYDVVNVVPFMLNLWHILRPHPPSDNLDLVEYCMALQSLNRRRHSVAHTIPLLSDSNRLMNLMRRVVGPPTAAEAGDADIAGEPDDATATLTMAFTDRCSEPAAKKRRKNSTSVASEPSSKTNRQSSPYSPYPEPVNLNWSGDLATSKDTSSASVERDEDAAVVPYSRYIELFAARLPRFCFHCKRALQSDGMRRGLYHVTCSHCGRPSPLLCEGHVDSNNSSYGVYLSSAEPFTATIKTEGGLLAPDLSRNSEGSVDLEWETIASLLVRVTRKMAIECSTAEAMNAVSTGISDALAFYISSAPVACHSVLKVASALSAVGTCFVLFMMDKAHAYRKLGKLPVDGFYTDFFRTRFVDNMTIMSDASADVDHLQVQYFCDLLAMSTASSSSRPESETACMDFWHSAPSLVANIGPTSLSQIVTQLLQEIVDGELKAALPHMSIEETSDATDCLFTGYMADELEDSDGKYDFAVAWTALSQVANVMCIPLLRLFVSGLSLTPVRLALTVRSRLTPVQPLARALLSSVMSARVLDRLEDIHEGPVQGVLCTDVTLNFTLDNCDYRLFQIMQLLNEGGQPRENAEQLRRLDKYRFYALVRLLWYVTNPHVVLRMKYARGTKTLLSAQTDYVAAPFSVCLEITREYKRQLVKQLRAKSTVTSTQATDTSMRQDSIGKAGAAVPPADGKPAQPPNDTSPHLRLELAALDVQNMEALQNTAQGDTQHPDLPHQPDGMDLYGALDSGRRYSEGGAMTEYMRENFVRILEYFVAVWLNRGQHSLNFALKNKRVFYPEIYGYSGRQEIAAAHVARTYNCIAILVSIYNGDIDAFCDRMIEVLTIYQPDVYNGRALLVCWDAVARKLSCDLLGPYAPGIAYYMARIAMIGSDGSAEAPPAGCTASSDADDTAPTPEVLPSSDAISAIKMRLSGVEDGERYCAYIDCVVDCVSRPHELERIEAKLEMLACMVYSDSEIKVPYITREAAAITANQLLELNPFIFNMERAKKAASKLAIAALHTIAEHSDDFAKNPTALDSACCSILGYVPCDLNEFRTPRQPFAAGMQCFLSDPSELAAQLLKDYLIPNMHLQVALYCIQEILKLLGLYKGGVRSQAELEEMGERWNRTFEPLTRRAIEPYRATSFLRNRAIEGVIETRLDVNTVLDIKSFVWWLLKMLPDSCPTLPLFRACDLAMIKIPSVLTYLLPYIVDSCVQFLDDEQCASIGKRMASLLCNILKRDSATFGINWQPPYEVLSRSVMALDSTDQYTSCQAIFNLLDGIKVLTDRYRKELAVLRGGSSSGHSKRRKSSPTTEDQSTYNRTTVGSADDSCGSLCGIGSERDASETVRILVTKMKRLESILHAVPELLVAHAAISCGSYARGVMIIEKKLTYEPLSYNFGNPGQALSNQAIHAKVHNIGLNPQAIISLLCRGYLGLGDFDSLVCISSIVLHDDSIRSEMKSVRNDPASAANCRTPHPSDSPSVTANAAVVDATAPGSHAAKLVESRRGSITKRQKDVCRAFSYECRGEYREACDVYNRLLKFSQDTRLWTSWYRIIQMTGPSVFIQLPKLPELEESADSLIAESLTACWKLSLWDELDELLEAKRTHETELLEIKAEELSSIEVLLLDRSCDRKDARGSQLTQCTADDRRESDVFWESLLMRDPIDVWFMEQTANAMSLLHKRDYVESERTIQEGFKHLIRPLGLAIRESSLVALKYLEKIAILNSLRLSSRLSAGKYAVDEVSFARELLSLNQGAAEHSVRNVINILGAAKVALELGDKCDAAAELLVSLNRTCRLNKVDMHIPGSMSLDDEALSGRGDVVLEHALTLHHKGHVDDAISSLKHLARNDFDGFYNLVKMYSQSNLLIPKRAISYMKEILDAAPLSFKANLLYAEYLDRLLDHRLRNAHNFRLVLDDSSICTRRSTVHSSVENTYIITGVEGIPGVFTFVQLVSATVNAYLQALAFVGPKRHADDTAPGGVSQGGASGEKESSRAQCLNKASCGDVCKCHPNPESSDAVNKEDAGNAGTNAFKGADHKKAAGPVQDSGEHMDIVDILTKVIAIMCFYCTPNTTQFLSTVTFESEACQIFANAIMEKFFVHTDAVPQYYWYAVISQLMSRCHHKFLGGAIFQTLVARLIARYPKMALWSTLYFAHSVNPRMRQIHANIERKARELVPESALVVEYHHSIFKELSKVAMDTTVSINDKSALRFQSMWRVLNSAGCRENAIIPTIENLSFDHIIHYDIMESKSRMCGLDESMQVLRSKQKPKKIGFYTASGQVVHFLVKNEVKGDLRKDKRMMEVTQYVAMRLRKHYSGMPLQCYSVVSLTEVAGIIEWVPNMATMRALVTDEFRRVTGASDREHKGDISKYAASITAKNYTDSLMLFKRLCQRRPPVLHRAYYKVFKRDPAAWFCARKEFIHTCAVWSILGYIVGLGDRHAENILLNLITGQVMHVDFDCLFGKGWLLAVPELVPFRMTQNVVCNLGVCGTATDGPFYSEALKFLQMLQQDRQKITAILMSFVFDPLIEWHRGEATPNPDSDSQKVLQCIESKLRGALNVVLPSVEISSSLSARGNAEDAGDPQSLKSFENVAEIMEPRQQLQQLIQVATSQTHLSKMFVGWAPWM</sequence>
<dbReference type="RefSeq" id="XP_012768164.1">
    <property type="nucleotide sequence ID" value="XM_012912710.1"/>
</dbReference>
<evidence type="ECO:0000256" key="10">
    <source>
        <dbReference type="ARBA" id="ARBA00023242"/>
    </source>
</evidence>
<dbReference type="InterPro" id="IPR011009">
    <property type="entry name" value="Kinase-like_dom_sf"/>
</dbReference>
<dbReference type="InterPro" id="IPR036940">
    <property type="entry name" value="PI3/4_kinase_cat_sf"/>
</dbReference>
<keyword evidence="8 15" id="KW-0418">Kinase</keyword>
<dbReference type="GO" id="GO:0004674">
    <property type="term" value="F:protein serine/threonine kinase activity"/>
    <property type="evidence" value="ECO:0007669"/>
    <property type="project" value="UniProtKB-KW"/>
</dbReference>
<evidence type="ECO:0000256" key="6">
    <source>
        <dbReference type="ARBA" id="ARBA00022741"/>
    </source>
</evidence>
<feature type="region of interest" description="Disordered" evidence="12">
    <location>
        <begin position="2039"/>
        <end position="2069"/>
    </location>
</feature>
<dbReference type="GO" id="GO:0000077">
    <property type="term" value="P:DNA damage checkpoint signaling"/>
    <property type="evidence" value="ECO:0007669"/>
    <property type="project" value="TreeGrafter"/>
</dbReference>
<dbReference type="GO" id="GO:0005524">
    <property type="term" value="F:ATP binding"/>
    <property type="evidence" value="ECO:0007669"/>
    <property type="project" value="UniProtKB-KW"/>
</dbReference>
<dbReference type="PROSITE" id="PS50290">
    <property type="entry name" value="PI3_4_KINASE_3"/>
    <property type="match status" value="1"/>
</dbReference>
<dbReference type="PANTHER" id="PTHR11139:SF69">
    <property type="entry name" value="SERINE_THREONINE-PROTEIN KINASE ATR"/>
    <property type="match status" value="1"/>
</dbReference>
<dbReference type="SUPFAM" id="SSF56112">
    <property type="entry name" value="Protein kinase-like (PK-like)"/>
    <property type="match status" value="1"/>
</dbReference>
<dbReference type="Pfam" id="PF02260">
    <property type="entry name" value="FATC"/>
    <property type="match status" value="1"/>
</dbReference>
<evidence type="ECO:0000256" key="5">
    <source>
        <dbReference type="ARBA" id="ARBA00022679"/>
    </source>
</evidence>
<dbReference type="GO" id="GO:0000723">
    <property type="term" value="P:telomere maintenance"/>
    <property type="evidence" value="ECO:0007669"/>
    <property type="project" value="TreeGrafter"/>
</dbReference>
<protein>
    <recommendedName>
        <fullName evidence="11">Serine/threonine-protein kinase ATR</fullName>
        <ecNumber evidence="3">2.7.11.1</ecNumber>
    </recommendedName>
</protein>
<dbReference type="SMART" id="SM01343">
    <property type="entry name" value="FATC"/>
    <property type="match status" value="1"/>
</dbReference>
<dbReference type="GO" id="GO:0006281">
    <property type="term" value="P:DNA repair"/>
    <property type="evidence" value="ECO:0007669"/>
    <property type="project" value="TreeGrafter"/>
</dbReference>
<dbReference type="Pfam" id="PF23593">
    <property type="entry name" value="HEAT_ATR"/>
    <property type="match status" value="1"/>
</dbReference>
<dbReference type="PROSITE" id="PS51190">
    <property type="entry name" value="FATC"/>
    <property type="match status" value="1"/>
</dbReference>
<evidence type="ECO:0000256" key="2">
    <source>
        <dbReference type="ARBA" id="ARBA00010769"/>
    </source>
</evidence>
<dbReference type="GO" id="GO:0005694">
    <property type="term" value="C:chromosome"/>
    <property type="evidence" value="ECO:0007669"/>
    <property type="project" value="TreeGrafter"/>
</dbReference>
<dbReference type="InterPro" id="IPR003152">
    <property type="entry name" value="FATC_dom"/>
</dbReference>
<dbReference type="GeneID" id="24564519"/>
<evidence type="ECO:0000256" key="7">
    <source>
        <dbReference type="ARBA" id="ARBA00022763"/>
    </source>
</evidence>
<evidence type="ECO:0000256" key="9">
    <source>
        <dbReference type="ARBA" id="ARBA00022840"/>
    </source>
</evidence>
<evidence type="ECO:0000313" key="16">
    <source>
        <dbReference type="Proteomes" id="UP000033188"/>
    </source>
</evidence>
<evidence type="ECO:0000259" key="14">
    <source>
        <dbReference type="PROSITE" id="PS51190"/>
    </source>
</evidence>
<dbReference type="VEuPathDB" id="PiroplasmaDB:BBBOND_0211250"/>
<keyword evidence="10" id="KW-0539">Nucleus</keyword>
<keyword evidence="9" id="KW-0067">ATP-binding</keyword>
<reference evidence="16" key="1">
    <citation type="submission" date="2014-06" db="EMBL/GenBank/DDBJ databases">
        <authorList>
            <person name="Aslett M."/>
            <person name="De Silva N."/>
        </authorList>
    </citation>
    <scope>NUCLEOTIDE SEQUENCE [LARGE SCALE GENOMIC DNA]</scope>
    <source>
        <strain evidence="16">Bond</strain>
    </source>
</reference>
<evidence type="ECO:0000259" key="13">
    <source>
        <dbReference type="PROSITE" id="PS50290"/>
    </source>
</evidence>
<dbReference type="Gene3D" id="1.10.1070.11">
    <property type="entry name" value="Phosphatidylinositol 3-/4-kinase, catalytic domain"/>
    <property type="match status" value="1"/>
</dbReference>
<evidence type="ECO:0000256" key="3">
    <source>
        <dbReference type="ARBA" id="ARBA00012513"/>
    </source>
</evidence>
<feature type="compositionally biased region" description="Polar residues" evidence="12">
    <location>
        <begin position="2053"/>
        <end position="2067"/>
    </location>
</feature>
<feature type="region of interest" description="Disordered" evidence="12">
    <location>
        <begin position="854"/>
        <end position="912"/>
    </location>
</feature>
<keyword evidence="6" id="KW-0547">Nucleotide-binding</keyword>
<keyword evidence="4" id="KW-0723">Serine/threonine-protein kinase</keyword>
<feature type="compositionally biased region" description="Polar residues" evidence="12">
    <location>
        <begin position="865"/>
        <end position="883"/>
    </location>
</feature>
<dbReference type="GO" id="GO:0005634">
    <property type="term" value="C:nucleus"/>
    <property type="evidence" value="ECO:0007669"/>
    <property type="project" value="UniProtKB-SubCell"/>
</dbReference>
<dbReference type="KEGG" id="bbig:BBBOND_0211250"/>
<evidence type="ECO:0000256" key="12">
    <source>
        <dbReference type="SAM" id="MobiDB-lite"/>
    </source>
</evidence>
<gene>
    <name evidence="15" type="ORF">BBBOND_0211250</name>
</gene>
<organism evidence="15 16">
    <name type="scientific">Babesia bigemina</name>
    <dbReference type="NCBI Taxonomy" id="5866"/>
    <lineage>
        <taxon>Eukaryota</taxon>
        <taxon>Sar</taxon>
        <taxon>Alveolata</taxon>
        <taxon>Apicomplexa</taxon>
        <taxon>Aconoidasida</taxon>
        <taxon>Piroplasmida</taxon>
        <taxon>Babesiidae</taxon>
        <taxon>Babesia</taxon>
    </lineage>
</organism>
<dbReference type="OrthoDB" id="364657at2759"/>
<proteinExistence type="inferred from homology"/>
<dbReference type="CDD" id="cd00892">
    <property type="entry name" value="PIKKc_ATR"/>
    <property type="match status" value="1"/>
</dbReference>
<dbReference type="InterPro" id="IPR050517">
    <property type="entry name" value="DDR_Repair_Kinase"/>
</dbReference>
<keyword evidence="16" id="KW-1185">Reference proteome</keyword>
<keyword evidence="5" id="KW-0808">Transferase</keyword>